<dbReference type="Proteomes" id="UP000005546">
    <property type="component" value="Unassembled WGS sequence"/>
</dbReference>
<proteinExistence type="predicted"/>
<name>F3QRF1_9BACT</name>
<dbReference type="AlphaFoldDB" id="F3QRF1"/>
<sequence>MSWKKSVRNGNFSPHEEEKNCFFAAFSFYFPVFRRQEFTDRMFAVPLRRFHRKKKEAEDKWFPFAFVL</sequence>
<reference evidence="1 2" key="1">
    <citation type="submission" date="2011-02" db="EMBL/GenBank/DDBJ databases">
        <authorList>
            <person name="Weinstock G."/>
            <person name="Sodergren E."/>
            <person name="Clifton S."/>
            <person name="Fulton L."/>
            <person name="Fulton B."/>
            <person name="Courtney L."/>
            <person name="Fronick C."/>
            <person name="Harrison M."/>
            <person name="Strong C."/>
            <person name="Farmer C."/>
            <person name="Delahaunty K."/>
            <person name="Markovic C."/>
            <person name="Hall O."/>
            <person name="Minx P."/>
            <person name="Tomlinson C."/>
            <person name="Mitreva M."/>
            <person name="Hou S."/>
            <person name="Chen J."/>
            <person name="Wollam A."/>
            <person name="Pepin K.H."/>
            <person name="Johnson M."/>
            <person name="Bhonagiri V."/>
            <person name="Zhang X."/>
            <person name="Suruliraj S."/>
            <person name="Warren W."/>
            <person name="Chinwalla A."/>
            <person name="Mardis E.R."/>
            <person name="Wilson R.K."/>
        </authorList>
    </citation>
    <scope>NUCLEOTIDE SEQUENCE [LARGE SCALE GENOMIC DNA]</scope>
    <source>
        <strain evidence="1 2">YIT 11841</strain>
    </source>
</reference>
<accession>F3QRF1</accession>
<evidence type="ECO:0000313" key="2">
    <source>
        <dbReference type="Proteomes" id="UP000005546"/>
    </source>
</evidence>
<organism evidence="1 2">
    <name type="scientific">Paraprevotella xylaniphila YIT 11841</name>
    <dbReference type="NCBI Taxonomy" id="762982"/>
    <lineage>
        <taxon>Bacteria</taxon>
        <taxon>Pseudomonadati</taxon>
        <taxon>Bacteroidota</taxon>
        <taxon>Bacteroidia</taxon>
        <taxon>Bacteroidales</taxon>
        <taxon>Prevotellaceae</taxon>
        <taxon>Paraprevotella</taxon>
    </lineage>
</organism>
<keyword evidence="2" id="KW-1185">Reference proteome</keyword>
<gene>
    <name evidence="1" type="ORF">HMPREF9442_00752</name>
</gene>
<dbReference type="HOGENOM" id="CLU_2790161_0_0_10"/>
<comment type="caution">
    <text evidence="1">The sequence shown here is derived from an EMBL/GenBank/DDBJ whole genome shotgun (WGS) entry which is preliminary data.</text>
</comment>
<dbReference type="EMBL" id="AFBR01000021">
    <property type="protein sequence ID" value="EGG56081.1"/>
    <property type="molecule type" value="Genomic_DNA"/>
</dbReference>
<dbReference type="STRING" id="762982.HMPREF9442_00752"/>
<protein>
    <submittedName>
        <fullName evidence="1">Uncharacterized protein</fullName>
    </submittedName>
</protein>
<evidence type="ECO:0000313" key="1">
    <source>
        <dbReference type="EMBL" id="EGG56081.1"/>
    </source>
</evidence>